<feature type="transmembrane region" description="Helical" evidence="1">
    <location>
        <begin position="685"/>
        <end position="705"/>
    </location>
</feature>
<sequence>MWIVIGLVVGGWLGAWGSVEDLVGGVILGGLVGCVVQLVLRRPRADAGRIEALEARVGELERALEALKPAGMAAPVPPAETAAAAAPPPVVAPEPSPSMAAVEPEWPEPVIEPAPPARVRRRGIDVLAGATSAPVAGEPSTLDALYARARAWLLGGNTVVRVGLLVLFFGLAFLARYAVEHSLLPVELRLSGIAAGAIALLVVGWRLRAARPGYALSLQGGGVAVLYLTIFAAMRLYGLIPATAGFALLLAVVAFSVVLALAQRAQALAVIGTLGGFLAPILASTGEGSHVMLFSYYLLLNAGVLAVAWKQAWRGLNLTGFLFTFSIALAWGARDYRPEQFATTEPFLIAFFLMYVAAAVLYAWRSAPELRHAVDGTLVFGTPVVGFGLQAALVHDMPYGLAWSALAVGGGYVLLARWLHGRARPSLRLLVEAFVALGVAFLTLTIPLALDGRWTGAAWALEGAALFWVGTRQHRRLAIAAGLLLLLGAGVCFLGDSLFAPRADWPVLNSQCLGAALVAVAGFVSAQMASHTRAQWPRVFRVAPPALLVWATLWWVGGGLAEIDAWIGRADAPAAALAFMALSAGLATALAERRGWALLHWPGLLALPGMALALLMAADARVMPLAGWGALAWPLAAVAVGWALRRAEGAAGFARVLAPAHVAALWLLTLAVARTVARVDLPGTMWNPAAVMLSLLLPVWLIGRLGARWPVVRWRPAYGVVGCAGLLVAGLLWALSVSLGGGGSPAPLPYLPLLNPLDLGIALLLLSGVRWWRRTRADLAVDARLVPGVLGGAAFVLASLAVVRAVHHLGAVPWEAHRLFASDTVQASLSLFWGVLGLVLTFLASRGARRLLWMIGAALLGGVVLKLFLVDMASTGTVARIVSFIGAGVLLLVVGYFSPLPPAREVHS</sequence>
<feature type="transmembrane region" description="Helical" evidence="1">
    <location>
        <begin position="825"/>
        <end position="844"/>
    </location>
</feature>
<accession>A0A6C1AZE7</accession>
<feature type="transmembrane region" description="Helical" evidence="1">
    <location>
        <begin position="268"/>
        <end position="285"/>
    </location>
</feature>
<feature type="transmembrane region" description="Helical" evidence="1">
    <location>
        <begin position="656"/>
        <end position="673"/>
    </location>
</feature>
<keyword evidence="1" id="KW-0472">Membrane</keyword>
<name>A0A6C1AZE7_9RHOO</name>
<dbReference type="PANTHER" id="PTHR38434">
    <property type="entry name" value="BLL2549 PROTEIN"/>
    <property type="match status" value="1"/>
</dbReference>
<feature type="transmembrane region" description="Helical" evidence="1">
    <location>
        <begin position="401"/>
        <end position="420"/>
    </location>
</feature>
<proteinExistence type="predicted"/>
<dbReference type="PIRSF" id="PIRSF035905">
    <property type="entry name" value="UCP035905_mp"/>
    <property type="match status" value="1"/>
</dbReference>
<feature type="transmembrane region" description="Helical" evidence="1">
    <location>
        <begin position="316"/>
        <end position="334"/>
    </location>
</feature>
<evidence type="ECO:0000256" key="1">
    <source>
        <dbReference type="SAM" id="Phobius"/>
    </source>
</evidence>
<dbReference type="RefSeq" id="WP_173763909.1">
    <property type="nucleotide sequence ID" value="NZ_CP048836.1"/>
</dbReference>
<evidence type="ECO:0000313" key="3">
    <source>
        <dbReference type="Proteomes" id="UP000501991"/>
    </source>
</evidence>
<dbReference type="KEGG" id="azq:G3580_03285"/>
<feature type="transmembrane region" description="Helical" evidence="1">
    <location>
        <begin position="376"/>
        <end position="395"/>
    </location>
</feature>
<feature type="transmembrane region" description="Helical" evidence="1">
    <location>
        <begin position="785"/>
        <end position="805"/>
    </location>
</feature>
<reference evidence="2 3" key="1">
    <citation type="submission" date="2020-02" db="EMBL/GenBank/DDBJ databases">
        <title>Nitrogenibacter mangrovi gen. nov., sp. nov. isolated from mangrove sediment, a denitrifying betaproteobacterium.</title>
        <authorList>
            <person name="Liao H."/>
            <person name="Tian Y."/>
        </authorList>
    </citation>
    <scope>NUCLEOTIDE SEQUENCE [LARGE SCALE GENOMIC DNA]</scope>
    <source>
        <strain evidence="2 3">M9-3-2</strain>
    </source>
</reference>
<feature type="transmembrane region" description="Helical" evidence="1">
    <location>
        <begin position="505"/>
        <end position="526"/>
    </location>
</feature>
<keyword evidence="3" id="KW-1185">Reference proteome</keyword>
<feature type="transmembrane region" description="Helical" evidence="1">
    <location>
        <begin position="291"/>
        <end position="309"/>
    </location>
</feature>
<feature type="transmembrane region" description="Helical" evidence="1">
    <location>
        <begin position="753"/>
        <end position="773"/>
    </location>
</feature>
<keyword evidence="1" id="KW-0812">Transmembrane</keyword>
<feature type="transmembrane region" description="Helical" evidence="1">
    <location>
        <begin position="598"/>
        <end position="618"/>
    </location>
</feature>
<dbReference type="Proteomes" id="UP000501991">
    <property type="component" value="Chromosome"/>
</dbReference>
<feature type="transmembrane region" description="Helical" evidence="1">
    <location>
        <begin position="22"/>
        <end position="40"/>
    </location>
</feature>
<feature type="transmembrane region" description="Helical" evidence="1">
    <location>
        <begin position="214"/>
        <end position="233"/>
    </location>
</feature>
<dbReference type="PANTHER" id="PTHR38434:SF1">
    <property type="entry name" value="BLL2549 PROTEIN"/>
    <property type="match status" value="1"/>
</dbReference>
<gene>
    <name evidence="2" type="ORF">G3580_03285</name>
</gene>
<feature type="transmembrane region" description="Helical" evidence="1">
    <location>
        <begin position="881"/>
        <end position="900"/>
    </location>
</feature>
<dbReference type="EMBL" id="CP048836">
    <property type="protein sequence ID" value="QID16741.1"/>
    <property type="molecule type" value="Genomic_DNA"/>
</dbReference>
<feature type="transmembrane region" description="Helical" evidence="1">
    <location>
        <begin position="346"/>
        <end position="364"/>
    </location>
</feature>
<feature type="transmembrane region" description="Helical" evidence="1">
    <location>
        <begin position="427"/>
        <end position="448"/>
    </location>
</feature>
<dbReference type="AlphaFoldDB" id="A0A6C1AZE7"/>
<feature type="transmembrane region" description="Helical" evidence="1">
    <location>
        <begin position="477"/>
        <end position="499"/>
    </location>
</feature>
<dbReference type="InterPro" id="IPR019286">
    <property type="entry name" value="DUF2339_TM"/>
</dbReference>
<dbReference type="InterPro" id="IPR014600">
    <property type="entry name" value="UCP035905_mem"/>
</dbReference>
<keyword evidence="1" id="KW-1133">Transmembrane helix</keyword>
<feature type="transmembrane region" description="Helical" evidence="1">
    <location>
        <begin position="190"/>
        <end position="207"/>
    </location>
</feature>
<feature type="transmembrane region" description="Helical" evidence="1">
    <location>
        <begin position="573"/>
        <end position="591"/>
    </location>
</feature>
<protein>
    <submittedName>
        <fullName evidence="2">DUF2339 domain-containing protein</fullName>
    </submittedName>
</protein>
<feature type="transmembrane region" description="Helical" evidence="1">
    <location>
        <begin position="239"/>
        <end position="261"/>
    </location>
</feature>
<feature type="transmembrane region" description="Helical" evidence="1">
    <location>
        <begin position="454"/>
        <end position="470"/>
    </location>
</feature>
<feature type="transmembrane region" description="Helical" evidence="1">
    <location>
        <begin position="717"/>
        <end position="741"/>
    </location>
</feature>
<organism evidence="2 3">
    <name type="scientific">Nitrogeniibacter mangrovi</name>
    <dbReference type="NCBI Taxonomy" id="2016596"/>
    <lineage>
        <taxon>Bacteria</taxon>
        <taxon>Pseudomonadati</taxon>
        <taxon>Pseudomonadota</taxon>
        <taxon>Betaproteobacteria</taxon>
        <taxon>Rhodocyclales</taxon>
        <taxon>Zoogloeaceae</taxon>
        <taxon>Nitrogeniibacter</taxon>
    </lineage>
</organism>
<feature type="transmembrane region" description="Helical" evidence="1">
    <location>
        <begin position="158"/>
        <end position="178"/>
    </location>
</feature>
<evidence type="ECO:0000313" key="2">
    <source>
        <dbReference type="EMBL" id="QID16741.1"/>
    </source>
</evidence>
<feature type="transmembrane region" description="Helical" evidence="1">
    <location>
        <begin position="624"/>
        <end position="644"/>
    </location>
</feature>
<dbReference type="Pfam" id="PF10101">
    <property type="entry name" value="DUF2339"/>
    <property type="match status" value="1"/>
</dbReference>
<feature type="transmembrane region" description="Helical" evidence="1">
    <location>
        <begin position="851"/>
        <end position="869"/>
    </location>
</feature>